<organism evidence="1 3">
    <name type="scientific">Caerostris darwini</name>
    <dbReference type="NCBI Taxonomy" id="1538125"/>
    <lineage>
        <taxon>Eukaryota</taxon>
        <taxon>Metazoa</taxon>
        <taxon>Ecdysozoa</taxon>
        <taxon>Arthropoda</taxon>
        <taxon>Chelicerata</taxon>
        <taxon>Arachnida</taxon>
        <taxon>Araneae</taxon>
        <taxon>Araneomorphae</taxon>
        <taxon>Entelegynae</taxon>
        <taxon>Araneoidea</taxon>
        <taxon>Araneidae</taxon>
        <taxon>Caerostris</taxon>
    </lineage>
</organism>
<accession>A0AAV4VYY2</accession>
<comment type="caution">
    <text evidence="1">The sequence shown here is derived from an EMBL/GenBank/DDBJ whole genome shotgun (WGS) entry which is preliminary data.</text>
</comment>
<sequence length="73" mass="8076">MMKGKLKDIVWIVTLNNYVVWCYVDFICSIIPPGEPAILDEEGVQVKGLIGPYNEGDALLLVCESIGGNFIFI</sequence>
<gene>
    <name evidence="1" type="ORF">CDAR_560261</name>
    <name evidence="2" type="ORF">CDAR_560521</name>
</gene>
<evidence type="ECO:0000313" key="1">
    <source>
        <dbReference type="EMBL" id="GIY75652.1"/>
    </source>
</evidence>
<name>A0AAV4VYY2_9ARAC</name>
<evidence type="ECO:0000313" key="3">
    <source>
        <dbReference type="Proteomes" id="UP001054837"/>
    </source>
</evidence>
<dbReference type="Proteomes" id="UP001054837">
    <property type="component" value="Unassembled WGS sequence"/>
</dbReference>
<keyword evidence="3" id="KW-1185">Reference proteome</keyword>
<proteinExistence type="predicted"/>
<dbReference type="EMBL" id="BPLQ01013881">
    <property type="protein sequence ID" value="GIY75697.1"/>
    <property type="molecule type" value="Genomic_DNA"/>
</dbReference>
<reference evidence="1 3" key="1">
    <citation type="submission" date="2021-06" db="EMBL/GenBank/DDBJ databases">
        <title>Caerostris darwini draft genome.</title>
        <authorList>
            <person name="Kono N."/>
            <person name="Arakawa K."/>
        </authorList>
    </citation>
    <scope>NUCLEOTIDE SEQUENCE [LARGE SCALE GENOMIC DNA]</scope>
</reference>
<evidence type="ECO:0000313" key="2">
    <source>
        <dbReference type="EMBL" id="GIY75697.1"/>
    </source>
</evidence>
<protein>
    <submittedName>
        <fullName evidence="1">Uncharacterized protein</fullName>
    </submittedName>
</protein>
<dbReference type="AlphaFoldDB" id="A0AAV4VYY2"/>
<dbReference type="EMBL" id="BPLQ01013881">
    <property type="protein sequence ID" value="GIY75652.1"/>
    <property type="molecule type" value="Genomic_DNA"/>
</dbReference>